<dbReference type="InterPro" id="IPR000782">
    <property type="entry name" value="FAS1_domain"/>
</dbReference>
<dbReference type="Pfam" id="PF02469">
    <property type="entry name" value="Fasciclin"/>
    <property type="match status" value="2"/>
</dbReference>
<dbReference type="RefSeq" id="WP_138851646.1">
    <property type="nucleotide sequence ID" value="NZ_CP040710.1"/>
</dbReference>
<dbReference type="KEGG" id="asag:FGM00_03885"/>
<dbReference type="SMART" id="SM00554">
    <property type="entry name" value="FAS1"/>
    <property type="match status" value="2"/>
</dbReference>
<protein>
    <submittedName>
        <fullName evidence="2">Fasciclin domain-containing protein</fullName>
    </submittedName>
</protein>
<reference evidence="2 3" key="1">
    <citation type="submission" date="2019-05" db="EMBL/GenBank/DDBJ databases">
        <title>Genome sequencing of F202Z8.</title>
        <authorList>
            <person name="Kwon Y.M."/>
        </authorList>
    </citation>
    <scope>NUCLEOTIDE SEQUENCE [LARGE SCALE GENOMIC DNA]</scope>
    <source>
        <strain evidence="2 3">F202Z8</strain>
    </source>
</reference>
<sequence length="335" mass="34744">MKKYLKSIFLMVATGTLMISCDSDDNDPQVPTSDENIVEVAVGSQDLTTLVAALQRADLVGALEADGNFTVLAPSNAAFEAFLAANDDFDSLEDIPVEILQQVLLNHVIPGSNAALSSSDLAVAGSGYASTLADGPSAGSKITTYFNTSSGVRFNGVSSVTTADIGASNGIVHIVDAVIPLPTVVTFATADPNFSTLVSALTELTPETDFVSLLSTPNGETSTPFTVFAPVDTAFDKLDAIPEEELLTSILAHHVITGSNVRAEDINDGDISSATFEGDNLTFSVTGNGAISITDGSGQTDINVILGNVQAANGVIHALDTVMIPNTEEEVEEED</sequence>
<dbReference type="Gene3D" id="2.30.180.10">
    <property type="entry name" value="FAS1 domain"/>
    <property type="match status" value="2"/>
</dbReference>
<proteinExistence type="predicted"/>
<dbReference type="InterPro" id="IPR036378">
    <property type="entry name" value="FAS1_dom_sf"/>
</dbReference>
<dbReference type="OrthoDB" id="9800666at2"/>
<feature type="domain" description="FAS1" evidence="1">
    <location>
        <begin position="181"/>
        <end position="323"/>
    </location>
</feature>
<accession>A0A5B7SRN0</accession>
<dbReference type="PROSITE" id="PS50213">
    <property type="entry name" value="FAS1"/>
    <property type="match status" value="2"/>
</dbReference>
<dbReference type="GO" id="GO:0005615">
    <property type="term" value="C:extracellular space"/>
    <property type="evidence" value="ECO:0007669"/>
    <property type="project" value="TreeGrafter"/>
</dbReference>
<feature type="domain" description="FAS1" evidence="1">
    <location>
        <begin position="34"/>
        <end position="179"/>
    </location>
</feature>
<dbReference type="PANTHER" id="PTHR10900:SF77">
    <property type="entry name" value="FI19380P1"/>
    <property type="match status" value="1"/>
</dbReference>
<evidence type="ECO:0000313" key="3">
    <source>
        <dbReference type="Proteomes" id="UP000310017"/>
    </source>
</evidence>
<keyword evidence="3" id="KW-1185">Reference proteome</keyword>
<dbReference type="PANTHER" id="PTHR10900">
    <property type="entry name" value="PERIOSTIN-RELATED"/>
    <property type="match status" value="1"/>
</dbReference>
<dbReference type="EMBL" id="CP040710">
    <property type="protein sequence ID" value="QCW99293.1"/>
    <property type="molecule type" value="Genomic_DNA"/>
</dbReference>
<name>A0A5B7SRN0_9FLAO</name>
<dbReference type="SUPFAM" id="SSF82153">
    <property type="entry name" value="FAS1 domain"/>
    <property type="match status" value="2"/>
</dbReference>
<evidence type="ECO:0000313" key="2">
    <source>
        <dbReference type="EMBL" id="QCW99293.1"/>
    </source>
</evidence>
<dbReference type="InterPro" id="IPR050904">
    <property type="entry name" value="Adhesion/Biosynth-related"/>
</dbReference>
<organism evidence="2 3">
    <name type="scientific">Aggregatimonas sangjinii</name>
    <dbReference type="NCBI Taxonomy" id="2583587"/>
    <lineage>
        <taxon>Bacteria</taxon>
        <taxon>Pseudomonadati</taxon>
        <taxon>Bacteroidota</taxon>
        <taxon>Flavobacteriia</taxon>
        <taxon>Flavobacteriales</taxon>
        <taxon>Flavobacteriaceae</taxon>
        <taxon>Aggregatimonas</taxon>
    </lineage>
</organism>
<dbReference type="Proteomes" id="UP000310017">
    <property type="component" value="Chromosome"/>
</dbReference>
<evidence type="ECO:0000259" key="1">
    <source>
        <dbReference type="PROSITE" id="PS50213"/>
    </source>
</evidence>
<dbReference type="PROSITE" id="PS51257">
    <property type="entry name" value="PROKAR_LIPOPROTEIN"/>
    <property type="match status" value="1"/>
</dbReference>
<gene>
    <name evidence="2" type="ORF">FGM00_03885</name>
</gene>
<dbReference type="AlphaFoldDB" id="A0A5B7SRN0"/>